<accession>A0ABY4ECF3</accession>
<sequence>MVILQLAILAVMFVFSACVVAKERFCLNCQYDVVRLLFHASFGTYAMARIYCLLKYNPEVMWWLIRIEIVLVIVICLRFLRNLKISESKSLSN</sequence>
<reference evidence="2" key="2">
    <citation type="journal article" date="2022" name="Res Sq">
        <title>Evolution of multicellular longitudinally dividing oral cavity symbionts (Neisseriaceae).</title>
        <authorList>
            <person name="Nyongesa S."/>
            <person name="Weber P."/>
            <person name="Bernet E."/>
            <person name="Pullido F."/>
            <person name="Nieckarz M."/>
            <person name="Delaby M."/>
            <person name="Nieves C."/>
            <person name="Viehboeck T."/>
            <person name="Krause N."/>
            <person name="Rivera-Millot A."/>
            <person name="Nakamura A."/>
            <person name="Vischer N."/>
            <person name="VanNieuwenhze M."/>
            <person name="Brun Y."/>
            <person name="Cava F."/>
            <person name="Bulgheresi S."/>
            <person name="Veyrier F."/>
        </authorList>
    </citation>
    <scope>NUCLEOTIDE SEQUENCE</scope>
    <source>
        <strain evidence="2">SAG 1488-6</strain>
    </source>
</reference>
<organism evidence="2 3">
    <name type="scientific">Vitreoscilla stercoraria</name>
    <dbReference type="NCBI Taxonomy" id="61"/>
    <lineage>
        <taxon>Bacteria</taxon>
        <taxon>Pseudomonadati</taxon>
        <taxon>Pseudomonadota</taxon>
        <taxon>Betaproteobacteria</taxon>
        <taxon>Neisseriales</taxon>
        <taxon>Neisseriaceae</taxon>
        <taxon>Vitreoscilla</taxon>
    </lineage>
</organism>
<protein>
    <submittedName>
        <fullName evidence="2">Uncharacterized protein</fullName>
    </submittedName>
</protein>
<keyword evidence="1" id="KW-0472">Membrane</keyword>
<evidence type="ECO:0000313" key="3">
    <source>
        <dbReference type="Proteomes" id="UP000832034"/>
    </source>
</evidence>
<gene>
    <name evidence="2" type="ORF">LVJ81_05205</name>
</gene>
<feature type="transmembrane region" description="Helical" evidence="1">
    <location>
        <begin position="60"/>
        <end position="80"/>
    </location>
</feature>
<reference evidence="2" key="1">
    <citation type="submission" date="2021-12" db="EMBL/GenBank/DDBJ databases">
        <authorList>
            <person name="Veyrier F.J."/>
        </authorList>
    </citation>
    <scope>NUCLEOTIDE SEQUENCE</scope>
    <source>
        <strain evidence="2">SAG 1488-6</strain>
    </source>
</reference>
<evidence type="ECO:0000256" key="1">
    <source>
        <dbReference type="SAM" id="Phobius"/>
    </source>
</evidence>
<evidence type="ECO:0000313" key="2">
    <source>
        <dbReference type="EMBL" id="UOO93429.1"/>
    </source>
</evidence>
<keyword evidence="3" id="KW-1185">Reference proteome</keyword>
<dbReference type="Proteomes" id="UP000832034">
    <property type="component" value="Chromosome"/>
</dbReference>
<name>A0ABY4ECF3_VITST</name>
<proteinExistence type="predicted"/>
<keyword evidence="1" id="KW-0812">Transmembrane</keyword>
<dbReference type="EMBL" id="CP091512">
    <property type="protein sequence ID" value="UOO93429.1"/>
    <property type="molecule type" value="Genomic_DNA"/>
</dbReference>
<keyword evidence="1" id="KW-1133">Transmembrane helix</keyword>
<dbReference type="RefSeq" id="WP_019958906.1">
    <property type="nucleotide sequence ID" value="NZ_CP091512.1"/>
</dbReference>